<dbReference type="Gene3D" id="3.40.50.410">
    <property type="entry name" value="von Willebrand factor, type A domain"/>
    <property type="match status" value="1"/>
</dbReference>
<dbReference type="Proteomes" id="UP001596977">
    <property type="component" value="Unassembled WGS sequence"/>
</dbReference>
<dbReference type="SMART" id="SM00327">
    <property type="entry name" value="VWA"/>
    <property type="match status" value="1"/>
</dbReference>
<evidence type="ECO:0000259" key="1">
    <source>
        <dbReference type="PROSITE" id="PS50234"/>
    </source>
</evidence>
<dbReference type="InterPro" id="IPR002035">
    <property type="entry name" value="VWF_A"/>
</dbReference>
<name>A0ABW3H2S5_9SPHN</name>
<keyword evidence="3" id="KW-1185">Reference proteome</keyword>
<dbReference type="EMBL" id="JBHTJG010000002">
    <property type="protein sequence ID" value="MFD0945781.1"/>
    <property type="molecule type" value="Genomic_DNA"/>
</dbReference>
<protein>
    <submittedName>
        <fullName evidence="2">VWA domain-containing protein</fullName>
    </submittedName>
</protein>
<feature type="domain" description="VWFA" evidence="1">
    <location>
        <begin position="18"/>
        <end position="165"/>
    </location>
</feature>
<organism evidence="2 3">
    <name type="scientific">Sphingomonas canadensis</name>
    <dbReference type="NCBI Taxonomy" id="1219257"/>
    <lineage>
        <taxon>Bacteria</taxon>
        <taxon>Pseudomonadati</taxon>
        <taxon>Pseudomonadota</taxon>
        <taxon>Alphaproteobacteria</taxon>
        <taxon>Sphingomonadales</taxon>
        <taxon>Sphingomonadaceae</taxon>
        <taxon>Sphingomonas</taxon>
    </lineage>
</organism>
<dbReference type="PROSITE" id="PS50234">
    <property type="entry name" value="VWFA"/>
    <property type="match status" value="1"/>
</dbReference>
<dbReference type="InterPro" id="IPR036465">
    <property type="entry name" value="vWFA_dom_sf"/>
</dbReference>
<evidence type="ECO:0000313" key="2">
    <source>
        <dbReference type="EMBL" id="MFD0945781.1"/>
    </source>
</evidence>
<sequence>MNLIPDVALAENTSQRLPCVVVLDGSSSMAQNNAIGALNDGLRLLEQDLKADDVARQRVRILVLRVGAPHDVEVVSDWTDAIEFEAPEIEANGTTPLGTGVRRALDEIEAEKARYRDHGIPYNRPWLFILTDGEPTDPDWEAAADECRKAEESGHATVFCVGVGDANLTKLGRFSPRQPLALKGLAFREFFLWLSRSARAGSKSAPSDSIQMAAPSDWAVVPGRAG</sequence>
<gene>
    <name evidence="2" type="ORF">ACFQ1E_05470</name>
</gene>
<reference evidence="3" key="1">
    <citation type="journal article" date="2019" name="Int. J. Syst. Evol. Microbiol.">
        <title>The Global Catalogue of Microorganisms (GCM) 10K type strain sequencing project: providing services to taxonomists for standard genome sequencing and annotation.</title>
        <authorList>
            <consortium name="The Broad Institute Genomics Platform"/>
            <consortium name="The Broad Institute Genome Sequencing Center for Infectious Disease"/>
            <person name="Wu L."/>
            <person name="Ma J."/>
        </authorList>
    </citation>
    <scope>NUCLEOTIDE SEQUENCE [LARGE SCALE GENOMIC DNA]</scope>
    <source>
        <strain evidence="3">CCUG 62982</strain>
    </source>
</reference>
<proteinExistence type="predicted"/>
<dbReference type="InterPro" id="IPR011392">
    <property type="entry name" value="Tellurite-R_TerY"/>
</dbReference>
<dbReference type="Pfam" id="PF00092">
    <property type="entry name" value="VWA"/>
    <property type="match status" value="1"/>
</dbReference>
<dbReference type="RefSeq" id="WP_264943414.1">
    <property type="nucleotide sequence ID" value="NZ_JAPDRA010000002.1"/>
</dbReference>
<dbReference type="SUPFAM" id="SSF53300">
    <property type="entry name" value="vWA-like"/>
    <property type="match status" value="1"/>
</dbReference>
<evidence type="ECO:0000313" key="3">
    <source>
        <dbReference type="Proteomes" id="UP001596977"/>
    </source>
</evidence>
<dbReference type="PIRSF" id="PIRSF020634">
    <property type="entry name" value="TerY_vWA"/>
    <property type="match status" value="1"/>
</dbReference>
<comment type="caution">
    <text evidence="2">The sequence shown here is derived from an EMBL/GenBank/DDBJ whole genome shotgun (WGS) entry which is preliminary data.</text>
</comment>
<accession>A0ABW3H2S5</accession>